<accession>A0A367LHC7</accession>
<reference evidence="2 3" key="1">
    <citation type="journal article" date="2015" name="BMC Genomics">
        <title>Insights from the genome of Ophiocordyceps polyrhachis-furcata to pathogenicity and host specificity in insect fungi.</title>
        <authorList>
            <person name="Wichadakul D."/>
            <person name="Kobmoo N."/>
            <person name="Ingsriswang S."/>
            <person name="Tangphatsornruang S."/>
            <person name="Chantasingh D."/>
            <person name="Luangsa-ard J.J."/>
            <person name="Eurwilaichitr L."/>
        </authorList>
    </citation>
    <scope>NUCLEOTIDE SEQUENCE [LARGE SCALE GENOMIC DNA]</scope>
    <source>
        <strain evidence="2 3">BCC 54312</strain>
    </source>
</reference>
<dbReference type="EMBL" id="LKCN02000006">
    <property type="protein sequence ID" value="RCI13652.1"/>
    <property type="molecule type" value="Genomic_DNA"/>
</dbReference>
<keyword evidence="3" id="KW-1185">Reference proteome</keyword>
<sequence>MHFELLVLSLREAINLKGSKANFAIMHERLAHAGKEKVIQACRKAGIVIEKSTAKGFLCKAWLYGIRYEAKRKDRKIREDSSSSLEGPPRQSKGRLRTPEGDPSHLPLLDPTPNKGEIARRPERLDLELCLYRYADSSLLVLYIDNILLAAPTKA</sequence>
<evidence type="ECO:0000256" key="1">
    <source>
        <dbReference type="SAM" id="MobiDB-lite"/>
    </source>
</evidence>
<organism evidence="2 3">
    <name type="scientific">Ophiocordyceps polyrhachis-furcata BCC 54312</name>
    <dbReference type="NCBI Taxonomy" id="1330021"/>
    <lineage>
        <taxon>Eukaryota</taxon>
        <taxon>Fungi</taxon>
        <taxon>Dikarya</taxon>
        <taxon>Ascomycota</taxon>
        <taxon>Pezizomycotina</taxon>
        <taxon>Sordariomycetes</taxon>
        <taxon>Hypocreomycetidae</taxon>
        <taxon>Hypocreales</taxon>
        <taxon>Ophiocordycipitaceae</taxon>
        <taxon>Ophiocordyceps</taxon>
    </lineage>
</organism>
<evidence type="ECO:0000313" key="2">
    <source>
        <dbReference type="EMBL" id="RCI13652.1"/>
    </source>
</evidence>
<evidence type="ECO:0008006" key="4">
    <source>
        <dbReference type="Google" id="ProtNLM"/>
    </source>
</evidence>
<protein>
    <recommendedName>
        <fullName evidence="4">GAG-pre-integrase domain-containing protein</fullName>
    </recommendedName>
</protein>
<proteinExistence type="predicted"/>
<dbReference type="AlphaFoldDB" id="A0A367LHC7"/>
<dbReference type="OrthoDB" id="4960422at2759"/>
<dbReference type="Proteomes" id="UP000253664">
    <property type="component" value="Unassembled WGS sequence"/>
</dbReference>
<name>A0A367LHC7_9HYPO</name>
<feature type="region of interest" description="Disordered" evidence="1">
    <location>
        <begin position="74"/>
        <end position="117"/>
    </location>
</feature>
<gene>
    <name evidence="2" type="ORF">L249_5573</name>
</gene>
<comment type="caution">
    <text evidence="2">The sequence shown here is derived from an EMBL/GenBank/DDBJ whole genome shotgun (WGS) entry which is preliminary data.</text>
</comment>
<evidence type="ECO:0000313" key="3">
    <source>
        <dbReference type="Proteomes" id="UP000253664"/>
    </source>
</evidence>